<keyword evidence="2" id="KW-1185">Reference proteome</keyword>
<dbReference type="EMBL" id="FNJD01000010">
    <property type="protein sequence ID" value="SDP13595.1"/>
    <property type="molecule type" value="Genomic_DNA"/>
</dbReference>
<dbReference type="Gene3D" id="3.50.50.60">
    <property type="entry name" value="FAD/NAD(P)-binding domain"/>
    <property type="match status" value="1"/>
</dbReference>
<proteinExistence type="predicted"/>
<protein>
    <submittedName>
        <fullName evidence="1">p-hydroxybenzoate 3-monooxygenase</fullName>
    </submittedName>
</protein>
<evidence type="ECO:0000313" key="2">
    <source>
        <dbReference type="Proteomes" id="UP000198646"/>
    </source>
</evidence>
<organism evidence="1 2">
    <name type="scientific">Sulfitobacter litoralis</name>
    <dbReference type="NCBI Taxonomy" id="335975"/>
    <lineage>
        <taxon>Bacteria</taxon>
        <taxon>Pseudomonadati</taxon>
        <taxon>Pseudomonadota</taxon>
        <taxon>Alphaproteobacteria</taxon>
        <taxon>Rhodobacterales</taxon>
        <taxon>Roseobacteraceae</taxon>
        <taxon>Sulfitobacter</taxon>
    </lineage>
</organism>
<accession>A0ABY0SE35</accession>
<reference evidence="1 2" key="1">
    <citation type="submission" date="2016-10" db="EMBL/GenBank/DDBJ databases">
        <authorList>
            <person name="Varghese N."/>
            <person name="Submissions S."/>
        </authorList>
    </citation>
    <scope>NUCLEOTIDE SEQUENCE [LARGE SCALE GENOMIC DNA]</scope>
    <source>
        <strain evidence="1 2">DSM 17584</strain>
    </source>
</reference>
<sequence length="51" mass="5902">MRFSWQMTTMLHRFDGEDAFAEQIRKASLAHLAASETARRDLAENYIGLPF</sequence>
<dbReference type="Gene3D" id="3.30.9.10">
    <property type="entry name" value="D-Amino Acid Oxidase, subunit A, domain 2"/>
    <property type="match status" value="1"/>
</dbReference>
<comment type="caution">
    <text evidence="1">The sequence shown here is derived from an EMBL/GenBank/DDBJ whole genome shotgun (WGS) entry which is preliminary data.</text>
</comment>
<evidence type="ECO:0000313" key="1">
    <source>
        <dbReference type="EMBL" id="SDP13595.1"/>
    </source>
</evidence>
<dbReference type="InterPro" id="IPR036188">
    <property type="entry name" value="FAD/NAD-bd_sf"/>
</dbReference>
<name>A0ABY0SE35_9RHOB</name>
<gene>
    <name evidence="1" type="ORF">SAMN04488512_11027</name>
</gene>
<dbReference type="Proteomes" id="UP000198646">
    <property type="component" value="Unassembled WGS sequence"/>
</dbReference>